<gene>
    <name evidence="2" type="ORF">J3R30DRAFT_3483441</name>
</gene>
<evidence type="ECO:0000256" key="1">
    <source>
        <dbReference type="SAM" id="MobiDB-lite"/>
    </source>
</evidence>
<feature type="compositionally biased region" description="Polar residues" evidence="1">
    <location>
        <begin position="1"/>
        <end position="19"/>
    </location>
</feature>
<dbReference type="Proteomes" id="UP001150266">
    <property type="component" value="Unassembled WGS sequence"/>
</dbReference>
<feature type="compositionally biased region" description="Low complexity" evidence="1">
    <location>
        <begin position="39"/>
        <end position="62"/>
    </location>
</feature>
<comment type="caution">
    <text evidence="2">The sequence shown here is derived from an EMBL/GenBank/DDBJ whole genome shotgun (WGS) entry which is preliminary data.</text>
</comment>
<dbReference type="OrthoDB" id="3256495at2759"/>
<keyword evidence="3" id="KW-1185">Reference proteome</keyword>
<dbReference type="EMBL" id="JAOTPV010000010">
    <property type="protein sequence ID" value="KAJ4477230.1"/>
    <property type="molecule type" value="Genomic_DNA"/>
</dbReference>
<feature type="compositionally biased region" description="Polar residues" evidence="1">
    <location>
        <begin position="84"/>
        <end position="101"/>
    </location>
</feature>
<sequence length="700" mass="76680">MPPSSDTLHLASSSLPETDSFSDSDWLDIASNRESDTESISSNNGGASSSLSRRSSISIGSSHDGEVEAWEGFIEESADETEASKNNLLRSTDSDNGQLTNPFIDIDDNHVEERRVRDGLDQSLTSTLSASRTSSHPSTVHNSLRDLRLSFPDPLHNSYDELNRSYDKVSSSEAATIALTESGEDEEFGTMPELALMQDPGPPPTPEAPGQDSFQSFQIYSSATVKSSNLQVVLYGTSSNRSFVDELLRKAIVGGELAGIDKSETDQLRPAIFDHTDDCCMPRSDYNPDRPSLAILFHPFVDATIPAHTAYLPVVPFKNDDSFEKEQQEAQITWVSYDIPSHKVIILEGSNSSCMFAAEDVDKLDPYHTHQAIQRAMRQEKPASRAGLFEQFNTVHAVTLFALLCIIAGFSVNTAIGVQPLRGIVILPPSPTISNKSDSNQSTALAVRTTSSISVIPVSLNHAPALHNRGAMSASGAGPSHTAYPLPKAEDRNAGQISHLEGSLATWAERMKLSKEVMTRPLTSLSAQAPADISSSSLEPVASTPATERPSSVVATQLVDSLSGIVFASAKALIEVVEHNLKDLMVAIDELMLALHRSTVTVVQQSKITAQIVWEQLEYRNARAKDRAKELQAKGMQLVSSAGNHLLRRTFNAKQKANFFKDLVVSRRREWKDKLKYRAQRAQHRVRHHKSGIKNRRMDL</sequence>
<feature type="region of interest" description="Disordered" evidence="1">
    <location>
        <begin position="470"/>
        <end position="492"/>
    </location>
</feature>
<accession>A0A9W9A8X4</accession>
<feature type="compositionally biased region" description="Acidic residues" evidence="1">
    <location>
        <begin position="67"/>
        <end position="81"/>
    </location>
</feature>
<name>A0A9W9A8X4_9AGAR</name>
<organism evidence="2 3">
    <name type="scientific">Lentinula aciculospora</name>
    <dbReference type="NCBI Taxonomy" id="153920"/>
    <lineage>
        <taxon>Eukaryota</taxon>
        <taxon>Fungi</taxon>
        <taxon>Dikarya</taxon>
        <taxon>Basidiomycota</taxon>
        <taxon>Agaricomycotina</taxon>
        <taxon>Agaricomycetes</taxon>
        <taxon>Agaricomycetidae</taxon>
        <taxon>Agaricales</taxon>
        <taxon>Marasmiineae</taxon>
        <taxon>Omphalotaceae</taxon>
        <taxon>Lentinula</taxon>
    </lineage>
</organism>
<proteinExistence type="predicted"/>
<evidence type="ECO:0000313" key="2">
    <source>
        <dbReference type="EMBL" id="KAJ4477230.1"/>
    </source>
</evidence>
<reference evidence="2" key="1">
    <citation type="submission" date="2022-08" db="EMBL/GenBank/DDBJ databases">
        <title>A Global Phylogenomic Analysis of the Shiitake Genus Lentinula.</title>
        <authorList>
            <consortium name="DOE Joint Genome Institute"/>
            <person name="Sierra-Patev S."/>
            <person name="Min B."/>
            <person name="Naranjo-Ortiz M."/>
            <person name="Looney B."/>
            <person name="Konkel Z."/>
            <person name="Slot J.C."/>
            <person name="Sakamoto Y."/>
            <person name="Steenwyk J.L."/>
            <person name="Rokas A."/>
            <person name="Carro J."/>
            <person name="Camarero S."/>
            <person name="Ferreira P."/>
            <person name="Molpeceres G."/>
            <person name="Ruiz-Duenas F.J."/>
            <person name="Serrano A."/>
            <person name="Henrissat B."/>
            <person name="Drula E."/>
            <person name="Hughes K.W."/>
            <person name="Mata J.L."/>
            <person name="Ishikawa N.K."/>
            <person name="Vargas-Isla R."/>
            <person name="Ushijima S."/>
            <person name="Smith C.A."/>
            <person name="Ahrendt S."/>
            <person name="Andreopoulos W."/>
            <person name="He G."/>
            <person name="Labutti K."/>
            <person name="Lipzen A."/>
            <person name="Ng V."/>
            <person name="Riley R."/>
            <person name="Sandor L."/>
            <person name="Barry K."/>
            <person name="Martinez A.T."/>
            <person name="Xiao Y."/>
            <person name="Gibbons J.G."/>
            <person name="Terashima K."/>
            <person name="Grigoriev I.V."/>
            <person name="Hibbett D.S."/>
        </authorList>
    </citation>
    <scope>NUCLEOTIDE SEQUENCE</scope>
    <source>
        <strain evidence="2">JLM2183</strain>
    </source>
</reference>
<feature type="region of interest" description="Disordered" evidence="1">
    <location>
        <begin position="1"/>
        <end position="107"/>
    </location>
</feature>
<dbReference type="AlphaFoldDB" id="A0A9W9A8X4"/>
<evidence type="ECO:0000313" key="3">
    <source>
        <dbReference type="Proteomes" id="UP001150266"/>
    </source>
</evidence>
<protein>
    <submittedName>
        <fullName evidence="2">Uncharacterized protein</fullName>
    </submittedName>
</protein>